<dbReference type="EMBL" id="CADEAL010002225">
    <property type="protein sequence ID" value="CAB1439065.1"/>
    <property type="molecule type" value="Genomic_DNA"/>
</dbReference>
<dbReference type="Proteomes" id="UP001153269">
    <property type="component" value="Unassembled WGS sequence"/>
</dbReference>
<accession>A0A9N7YUR3</accession>
<organism evidence="2 3">
    <name type="scientific">Pleuronectes platessa</name>
    <name type="common">European plaice</name>
    <dbReference type="NCBI Taxonomy" id="8262"/>
    <lineage>
        <taxon>Eukaryota</taxon>
        <taxon>Metazoa</taxon>
        <taxon>Chordata</taxon>
        <taxon>Craniata</taxon>
        <taxon>Vertebrata</taxon>
        <taxon>Euteleostomi</taxon>
        <taxon>Actinopterygii</taxon>
        <taxon>Neopterygii</taxon>
        <taxon>Teleostei</taxon>
        <taxon>Neoteleostei</taxon>
        <taxon>Acanthomorphata</taxon>
        <taxon>Carangaria</taxon>
        <taxon>Pleuronectiformes</taxon>
        <taxon>Pleuronectoidei</taxon>
        <taxon>Pleuronectidae</taxon>
        <taxon>Pleuronectes</taxon>
    </lineage>
</organism>
<proteinExistence type="predicted"/>
<feature type="region of interest" description="Disordered" evidence="1">
    <location>
        <begin position="94"/>
        <end position="137"/>
    </location>
</feature>
<reference evidence="2" key="1">
    <citation type="submission" date="2020-03" db="EMBL/GenBank/DDBJ databases">
        <authorList>
            <person name="Weist P."/>
        </authorList>
    </citation>
    <scope>NUCLEOTIDE SEQUENCE</scope>
</reference>
<evidence type="ECO:0000313" key="3">
    <source>
        <dbReference type="Proteomes" id="UP001153269"/>
    </source>
</evidence>
<protein>
    <submittedName>
        <fullName evidence="2">Uncharacterized protein</fullName>
    </submittedName>
</protein>
<evidence type="ECO:0000313" key="2">
    <source>
        <dbReference type="EMBL" id="CAB1439065.1"/>
    </source>
</evidence>
<comment type="caution">
    <text evidence="2">The sequence shown here is derived from an EMBL/GenBank/DDBJ whole genome shotgun (WGS) entry which is preliminary data.</text>
</comment>
<dbReference type="AlphaFoldDB" id="A0A9N7YUR3"/>
<feature type="region of interest" description="Disordered" evidence="1">
    <location>
        <begin position="1"/>
        <end position="32"/>
    </location>
</feature>
<gene>
    <name evidence="2" type="ORF">PLEPLA_LOCUS26908</name>
</gene>
<keyword evidence="3" id="KW-1185">Reference proteome</keyword>
<feature type="compositionally biased region" description="Basic and acidic residues" evidence="1">
    <location>
        <begin position="102"/>
        <end position="126"/>
    </location>
</feature>
<sequence>MMDNPHSQELAPTVQAQRSGGGGGAGAKRETPDVITLITVEAENGGYKRGAQNSGLWVYRRFTGPAEHLPPPQPPQRSHSDWTGLADQCSLCLSAAPEDGEEKGGKQKKEEVESMIRGREKGRGGGEEEQEMLPGCR</sequence>
<evidence type="ECO:0000256" key="1">
    <source>
        <dbReference type="SAM" id="MobiDB-lite"/>
    </source>
</evidence>
<name>A0A9N7YUR3_PLEPL</name>